<evidence type="ECO:0000256" key="1">
    <source>
        <dbReference type="ARBA" id="ARBA00022475"/>
    </source>
</evidence>
<dbReference type="PANTHER" id="PTHR43649">
    <property type="entry name" value="ARABINOSE-BINDING PROTEIN-RELATED"/>
    <property type="match status" value="1"/>
</dbReference>
<feature type="compositionally biased region" description="Low complexity" evidence="6">
    <location>
        <begin position="27"/>
        <end position="42"/>
    </location>
</feature>
<evidence type="ECO:0000256" key="7">
    <source>
        <dbReference type="SAM" id="SignalP"/>
    </source>
</evidence>
<dbReference type="EMBL" id="JAQAGZ010000021">
    <property type="protein sequence ID" value="MCZ8516075.1"/>
    <property type="molecule type" value="Genomic_DNA"/>
</dbReference>
<dbReference type="Gene3D" id="3.40.190.10">
    <property type="entry name" value="Periplasmic binding protein-like II"/>
    <property type="match status" value="2"/>
</dbReference>
<feature type="chain" id="PRO_5045249809" evidence="7">
    <location>
        <begin position="23"/>
        <end position="522"/>
    </location>
</feature>
<evidence type="ECO:0000256" key="5">
    <source>
        <dbReference type="ARBA" id="ARBA00023288"/>
    </source>
</evidence>
<keyword evidence="9" id="KW-1185">Reference proteome</keyword>
<evidence type="ECO:0000313" key="8">
    <source>
        <dbReference type="EMBL" id="MCZ8516075.1"/>
    </source>
</evidence>
<evidence type="ECO:0000313" key="9">
    <source>
        <dbReference type="Proteomes" id="UP001527882"/>
    </source>
</evidence>
<keyword evidence="4" id="KW-0564">Palmitate</keyword>
<dbReference type="InterPro" id="IPR006059">
    <property type="entry name" value="SBP"/>
</dbReference>
<name>A0ABT4QGR0_9BACL</name>
<sequence>MKNKRLVSVLTVVVLLFSALLAACSDSTTSSQSPKSDASKSSGGTDQPKTDNTEPPLNISIMTLFYTTEPPGKDNVIVKEVEKRTNTKLNITWVSPNNYRDKVDVTLASGDIPDLMLTDDPFYPQVRILASQGALWDLTPYIKDYPNLARFPAESWNNTKMQDGKNYGIPRVRPVEGGGFLNIRKDWLDKLNLKVPQTMDELYAALKAFVANDMNGNGKKDTLGYAGYVAPDSMGAFGTWTENVFNQTNGAWKLQDNKLVNVNLLPGTRESLVWLSNAYKDKIIPEDFAVLKYDDMLNLTKSGRTGSFTETVNTAWPSTMELRKTNPNADFLPLVSLNGFVNRDSGYFGMFIIPKTVPEKKMKQLLKFMDYGASDEGHDLAWYGFKDVHYTEKDGIKFLTDQARKDIVAQQAFGQIFGKYDKYQRAYESGMPKDVYDRNVKIIDERTKISQASPAVGLYSQTMLEKGMELNKKIQDLKVKVIMGKQPISAWDDYVNKLKTDPDMIKITNEINDSYQKRVSGK</sequence>
<dbReference type="InterPro" id="IPR050490">
    <property type="entry name" value="Bact_solute-bd_prot1"/>
</dbReference>
<keyword evidence="1" id="KW-1003">Cell membrane</keyword>
<evidence type="ECO:0000256" key="6">
    <source>
        <dbReference type="SAM" id="MobiDB-lite"/>
    </source>
</evidence>
<dbReference type="PROSITE" id="PS51257">
    <property type="entry name" value="PROKAR_LIPOPROTEIN"/>
    <property type="match status" value="1"/>
</dbReference>
<evidence type="ECO:0000256" key="3">
    <source>
        <dbReference type="ARBA" id="ARBA00023136"/>
    </source>
</evidence>
<dbReference type="Pfam" id="PF13416">
    <property type="entry name" value="SBP_bac_8"/>
    <property type="match status" value="1"/>
</dbReference>
<comment type="caution">
    <text evidence="8">The sequence shown here is derived from an EMBL/GenBank/DDBJ whole genome shotgun (WGS) entry which is preliminary data.</text>
</comment>
<dbReference type="Proteomes" id="UP001527882">
    <property type="component" value="Unassembled WGS sequence"/>
</dbReference>
<dbReference type="PANTHER" id="PTHR43649:SF33">
    <property type="entry name" value="POLYGALACTURONAN_RHAMNOGALACTURONAN-BINDING PROTEIN YTCQ"/>
    <property type="match status" value="1"/>
</dbReference>
<keyword evidence="3" id="KW-0472">Membrane</keyword>
<protein>
    <submittedName>
        <fullName evidence="8">Extracellular solute-binding protein</fullName>
    </submittedName>
</protein>
<dbReference type="RefSeq" id="WP_269884608.1">
    <property type="nucleotide sequence ID" value="NZ_JAQAGZ010000021.1"/>
</dbReference>
<feature type="signal peptide" evidence="7">
    <location>
        <begin position="1"/>
        <end position="22"/>
    </location>
</feature>
<accession>A0ABT4QGR0</accession>
<organism evidence="8 9">
    <name type="scientific">Paenibacillus gyeongsangnamensis</name>
    <dbReference type="NCBI Taxonomy" id="3388067"/>
    <lineage>
        <taxon>Bacteria</taxon>
        <taxon>Bacillati</taxon>
        <taxon>Bacillota</taxon>
        <taxon>Bacilli</taxon>
        <taxon>Bacillales</taxon>
        <taxon>Paenibacillaceae</taxon>
        <taxon>Paenibacillus</taxon>
    </lineage>
</organism>
<evidence type="ECO:0000256" key="4">
    <source>
        <dbReference type="ARBA" id="ARBA00023139"/>
    </source>
</evidence>
<feature type="region of interest" description="Disordered" evidence="6">
    <location>
        <begin position="27"/>
        <end position="56"/>
    </location>
</feature>
<dbReference type="SUPFAM" id="SSF53850">
    <property type="entry name" value="Periplasmic binding protein-like II"/>
    <property type="match status" value="1"/>
</dbReference>
<gene>
    <name evidence="8" type="ORF">O9H85_27470</name>
</gene>
<reference evidence="8 9" key="1">
    <citation type="submission" date="2022-12" db="EMBL/GenBank/DDBJ databases">
        <title>Draft genome sequence of Paenibacillus sp. dW9.</title>
        <authorList>
            <person name="Choi E.-W."/>
            <person name="Kim D.-U."/>
        </authorList>
    </citation>
    <scope>NUCLEOTIDE SEQUENCE [LARGE SCALE GENOMIC DNA]</scope>
    <source>
        <strain evidence="9">dW9</strain>
    </source>
</reference>
<evidence type="ECO:0000256" key="2">
    <source>
        <dbReference type="ARBA" id="ARBA00022729"/>
    </source>
</evidence>
<keyword evidence="2 7" id="KW-0732">Signal</keyword>
<proteinExistence type="predicted"/>
<keyword evidence="5" id="KW-0449">Lipoprotein</keyword>